<evidence type="ECO:0000256" key="1">
    <source>
        <dbReference type="SAM" id="MobiDB-lite"/>
    </source>
</evidence>
<feature type="compositionally biased region" description="Low complexity" evidence="1">
    <location>
        <begin position="231"/>
        <end position="240"/>
    </location>
</feature>
<proteinExistence type="predicted"/>
<dbReference type="Proteomes" id="UP001458880">
    <property type="component" value="Unassembled WGS sequence"/>
</dbReference>
<sequence length="313" mass="33871">MSNPPSHINDTIAKYQQIRDALVNIVSIIRVSLGFRQDIIYLLLEAGAASAVDTRDADTVNFCSSCSRFAAGEDAHGAGAASYGTFGPGSHPAPAVLPHSQEPARGGASVQNLNQVIIPHKSTSNDSYSKNTVFLPIVEHSKIVDEQAYLHMIALYPKIQGPQYPQKMLAVTQYQVAELLGEAYAKAATIENAVNGFRAAGVWPVNRHVFKDSDFVASETVTVRNMQADQNNNTSNPNNSDSEDDNIPLSVLTTTLFAPPRCSTPVTPNLGEESSSTCSQTLMSVSLNELAPLPTPSSTLRRKNQEAFKRLWK</sequence>
<reference evidence="2 3" key="1">
    <citation type="journal article" date="2024" name="BMC Genomics">
        <title>De novo assembly and annotation of Popillia japonica's genome with initial clues to its potential as an invasive pest.</title>
        <authorList>
            <person name="Cucini C."/>
            <person name="Boschi S."/>
            <person name="Funari R."/>
            <person name="Cardaioli E."/>
            <person name="Iannotti N."/>
            <person name="Marturano G."/>
            <person name="Paoli F."/>
            <person name="Bruttini M."/>
            <person name="Carapelli A."/>
            <person name="Frati F."/>
            <person name="Nardi F."/>
        </authorList>
    </citation>
    <scope>NUCLEOTIDE SEQUENCE [LARGE SCALE GENOMIC DNA]</scope>
    <source>
        <strain evidence="2">DMR45628</strain>
    </source>
</reference>
<name>A0AAW1HUU7_POPJA</name>
<dbReference type="AlphaFoldDB" id="A0AAW1HUU7"/>
<organism evidence="2 3">
    <name type="scientific">Popillia japonica</name>
    <name type="common">Japanese beetle</name>
    <dbReference type="NCBI Taxonomy" id="7064"/>
    <lineage>
        <taxon>Eukaryota</taxon>
        <taxon>Metazoa</taxon>
        <taxon>Ecdysozoa</taxon>
        <taxon>Arthropoda</taxon>
        <taxon>Hexapoda</taxon>
        <taxon>Insecta</taxon>
        <taxon>Pterygota</taxon>
        <taxon>Neoptera</taxon>
        <taxon>Endopterygota</taxon>
        <taxon>Coleoptera</taxon>
        <taxon>Polyphaga</taxon>
        <taxon>Scarabaeiformia</taxon>
        <taxon>Scarabaeidae</taxon>
        <taxon>Rutelinae</taxon>
        <taxon>Popillia</taxon>
    </lineage>
</organism>
<evidence type="ECO:0000313" key="2">
    <source>
        <dbReference type="EMBL" id="KAK9680522.1"/>
    </source>
</evidence>
<evidence type="ECO:0000313" key="3">
    <source>
        <dbReference type="Proteomes" id="UP001458880"/>
    </source>
</evidence>
<feature type="region of interest" description="Disordered" evidence="1">
    <location>
        <begin position="225"/>
        <end position="247"/>
    </location>
</feature>
<dbReference type="EMBL" id="JASPKY010000888">
    <property type="protein sequence ID" value="KAK9680522.1"/>
    <property type="molecule type" value="Genomic_DNA"/>
</dbReference>
<protein>
    <submittedName>
        <fullName evidence="2">Uncharacterized protein</fullName>
    </submittedName>
</protein>
<gene>
    <name evidence="2" type="ORF">QE152_g39032</name>
</gene>
<comment type="caution">
    <text evidence="2">The sequence shown here is derived from an EMBL/GenBank/DDBJ whole genome shotgun (WGS) entry which is preliminary data.</text>
</comment>
<accession>A0AAW1HUU7</accession>
<keyword evidence="3" id="KW-1185">Reference proteome</keyword>